<feature type="transmembrane region" description="Helical" evidence="5">
    <location>
        <begin position="371"/>
        <end position="392"/>
    </location>
</feature>
<gene>
    <name evidence="8" type="ORF">EPR50_G00058360</name>
</gene>
<feature type="transmembrane region" description="Helical" evidence="5">
    <location>
        <begin position="40"/>
        <end position="58"/>
    </location>
</feature>
<dbReference type="STRING" id="8167.A0A484D7D7"/>
<dbReference type="AlphaFoldDB" id="A0A484D7D7"/>
<feature type="domain" description="Dendritic cell-specific transmembrane protein-like" evidence="7">
    <location>
        <begin position="313"/>
        <end position="492"/>
    </location>
</feature>
<proteinExistence type="predicted"/>
<evidence type="ECO:0000313" key="8">
    <source>
        <dbReference type="EMBL" id="TDH11201.1"/>
    </source>
</evidence>
<evidence type="ECO:0000256" key="1">
    <source>
        <dbReference type="ARBA" id="ARBA00004141"/>
    </source>
</evidence>
<feature type="transmembrane region" description="Helical" evidence="5">
    <location>
        <begin position="447"/>
        <end position="467"/>
    </location>
</feature>
<evidence type="ECO:0000256" key="6">
    <source>
        <dbReference type="SAM" id="SignalP"/>
    </source>
</evidence>
<evidence type="ECO:0000256" key="2">
    <source>
        <dbReference type="ARBA" id="ARBA00022692"/>
    </source>
</evidence>
<dbReference type="InterPro" id="IPR012858">
    <property type="entry name" value="DC_STAMP-like"/>
</dbReference>
<evidence type="ECO:0000313" key="9">
    <source>
        <dbReference type="Proteomes" id="UP000295070"/>
    </source>
</evidence>
<dbReference type="PANTHER" id="PTHR21041">
    <property type="entry name" value="DENDRITIC CELL-SPECIFIC TRANSMEMBRANE PROTEIN"/>
    <property type="match status" value="1"/>
</dbReference>
<reference evidence="8 9" key="1">
    <citation type="submission" date="2019-01" db="EMBL/GenBank/DDBJ databases">
        <title>A chromosome-scale genome assembly of the yellow perch, Perca flavescens.</title>
        <authorList>
            <person name="Feron R."/>
            <person name="Morvezen R."/>
            <person name="Bestin A."/>
            <person name="Haffray P."/>
            <person name="Klopp C."/>
            <person name="Zahm M."/>
            <person name="Cabau C."/>
            <person name="Roques C."/>
            <person name="Donnadieu C."/>
            <person name="Bouchez O."/>
            <person name="Christie M."/>
            <person name="Larson W."/>
            <person name="Guiguen Y."/>
        </authorList>
    </citation>
    <scope>NUCLEOTIDE SEQUENCE [LARGE SCALE GENOMIC DNA]</scope>
    <source>
        <strain evidence="8">YP-PL-M2</strain>
        <tissue evidence="8">Blood</tissue>
    </source>
</reference>
<dbReference type="PANTHER" id="PTHR21041:SF17">
    <property type="entry name" value="E3 UBIQUITIN-PROTEIN LIGASE DCST1"/>
    <property type="match status" value="1"/>
</dbReference>
<evidence type="ECO:0000256" key="4">
    <source>
        <dbReference type="ARBA" id="ARBA00023136"/>
    </source>
</evidence>
<protein>
    <recommendedName>
        <fullName evidence="7">Dendritic cell-specific transmembrane protein-like domain-containing protein</fullName>
    </recommendedName>
</protein>
<organism evidence="8 9">
    <name type="scientific">Perca flavescens</name>
    <name type="common">American yellow perch</name>
    <name type="synonym">Morone flavescens</name>
    <dbReference type="NCBI Taxonomy" id="8167"/>
    <lineage>
        <taxon>Eukaryota</taxon>
        <taxon>Metazoa</taxon>
        <taxon>Chordata</taxon>
        <taxon>Craniata</taxon>
        <taxon>Vertebrata</taxon>
        <taxon>Euteleostomi</taxon>
        <taxon>Actinopterygii</taxon>
        <taxon>Neopterygii</taxon>
        <taxon>Teleostei</taxon>
        <taxon>Neoteleostei</taxon>
        <taxon>Acanthomorphata</taxon>
        <taxon>Eupercaria</taxon>
        <taxon>Perciformes</taxon>
        <taxon>Percoidei</taxon>
        <taxon>Percidae</taxon>
        <taxon>Percinae</taxon>
        <taxon>Perca</taxon>
    </lineage>
</organism>
<comment type="subcellular location">
    <subcellularLocation>
        <location evidence="1">Membrane</location>
        <topology evidence="1">Multi-pass membrane protein</topology>
    </subcellularLocation>
</comment>
<dbReference type="InterPro" id="IPR051856">
    <property type="entry name" value="CSR-E3_Ligase_Protein"/>
</dbReference>
<keyword evidence="9" id="KW-1185">Reference proteome</keyword>
<keyword evidence="2 5" id="KW-0812">Transmembrane</keyword>
<dbReference type="GO" id="GO:0016020">
    <property type="term" value="C:membrane"/>
    <property type="evidence" value="ECO:0007669"/>
    <property type="project" value="UniProtKB-SubCell"/>
</dbReference>
<dbReference type="EMBL" id="SCKG01000006">
    <property type="protein sequence ID" value="TDH11201.1"/>
    <property type="molecule type" value="Genomic_DNA"/>
</dbReference>
<feature type="signal peptide" evidence="6">
    <location>
        <begin position="1"/>
        <end position="19"/>
    </location>
</feature>
<dbReference type="Pfam" id="PF07782">
    <property type="entry name" value="DC_STAMP"/>
    <property type="match status" value="1"/>
</dbReference>
<keyword evidence="3 5" id="KW-1133">Transmembrane helix</keyword>
<accession>A0A484D7D7</accession>
<evidence type="ECO:0000259" key="7">
    <source>
        <dbReference type="Pfam" id="PF07782"/>
    </source>
</evidence>
<feature type="chain" id="PRO_5019849276" description="Dendritic cell-specific transmembrane protein-like domain-containing protein" evidence="6">
    <location>
        <begin position="20"/>
        <end position="548"/>
    </location>
</feature>
<sequence>MPVAAAVFIAVCAVCGALSSSARCSALLMFPSILGSRGQAYLMLFILSVLYSGPVFNIQRNVETAALSLSCNLDLQVHHSKLLWRHAITPFIAITQELMDDEPQFQSEARSVSSKFQDIRDEVLLQYGFDRFKPKDAARGNSTQEQFTFKTRMQCDSVVNEGVQRCADWFGSRWEECMQAIPVPVINHILCVSMKFNFLCDVMRVMTPWCREQIPIEGNFGQLFDQLNRSVNLLSREFRAKLILKEQQQQQEVLGGVLLGQNITQAVRESFRSLTTTMEQLNTVLQHLLSFTFITMFTQAFGYLRQYRRDVRFDNVYITTYFRQIDARRRSAGKRCLLPLKKSERKQFIEPCSLKIHPEELKRVSSGVFQLLSVSLLSFVLLIVDFSLFHVLDIVSRHTFTQFNLTSSHQVDIKVGGASMMARLLRKMVSAFNSSSSLSFHTDNRGVYVSCVCFVLLVALFSCLQVYSNRLRRVIAAFYNPKREKKRVLFLYNLLIQRQISSPDSEGTTSGCQWSRTVFQRLRRCGRHLYRHLQQEVSDSQVTHYDPA</sequence>
<evidence type="ECO:0000256" key="5">
    <source>
        <dbReference type="SAM" id="Phobius"/>
    </source>
</evidence>
<comment type="caution">
    <text evidence="8">The sequence shown here is derived from an EMBL/GenBank/DDBJ whole genome shotgun (WGS) entry which is preliminary data.</text>
</comment>
<keyword evidence="6" id="KW-0732">Signal</keyword>
<evidence type="ECO:0000256" key="3">
    <source>
        <dbReference type="ARBA" id="ARBA00022989"/>
    </source>
</evidence>
<dbReference type="Proteomes" id="UP000295070">
    <property type="component" value="Chromosome 6"/>
</dbReference>
<keyword evidence="4 5" id="KW-0472">Membrane</keyword>
<name>A0A484D7D7_PERFV</name>